<evidence type="ECO:0000313" key="1">
    <source>
        <dbReference type="EMBL" id="VFR02652.1"/>
    </source>
</evidence>
<keyword evidence="2" id="KW-1185">Reference proteome</keyword>
<organism evidence="1 2">
    <name type="scientific">Cuscuta campestris</name>
    <dbReference type="NCBI Taxonomy" id="132261"/>
    <lineage>
        <taxon>Eukaryota</taxon>
        <taxon>Viridiplantae</taxon>
        <taxon>Streptophyta</taxon>
        <taxon>Embryophyta</taxon>
        <taxon>Tracheophyta</taxon>
        <taxon>Spermatophyta</taxon>
        <taxon>Magnoliopsida</taxon>
        <taxon>eudicotyledons</taxon>
        <taxon>Gunneridae</taxon>
        <taxon>Pentapetalae</taxon>
        <taxon>asterids</taxon>
        <taxon>lamiids</taxon>
        <taxon>Solanales</taxon>
        <taxon>Convolvulaceae</taxon>
        <taxon>Cuscuteae</taxon>
        <taxon>Cuscuta</taxon>
        <taxon>Cuscuta subgen. Grammica</taxon>
        <taxon>Cuscuta sect. Cleistogrammica</taxon>
    </lineage>
</organism>
<gene>
    <name evidence="1" type="ORF">CCAM_LOCUS44427</name>
</gene>
<proteinExistence type="predicted"/>
<dbReference type="Proteomes" id="UP000595140">
    <property type="component" value="Unassembled WGS sequence"/>
</dbReference>
<protein>
    <submittedName>
        <fullName evidence="1">Uncharacterized protein</fullName>
    </submittedName>
</protein>
<accession>A0A484NM79</accession>
<sequence length="84" mass="9052">MKPSSPGWAIETTCAAEEEGAQVGASTGCFCGGVARHSKDEEEAEEEPERDFVLCNSGRLPRLPLPLNLWSYFAGLLAKLKPNS</sequence>
<evidence type="ECO:0000313" key="2">
    <source>
        <dbReference type="Proteomes" id="UP000595140"/>
    </source>
</evidence>
<name>A0A484NM79_9ASTE</name>
<dbReference type="AlphaFoldDB" id="A0A484NM79"/>
<reference evidence="1 2" key="1">
    <citation type="submission" date="2018-04" db="EMBL/GenBank/DDBJ databases">
        <authorList>
            <person name="Vogel A."/>
        </authorList>
    </citation>
    <scope>NUCLEOTIDE SEQUENCE [LARGE SCALE GENOMIC DNA]</scope>
</reference>
<dbReference type="EMBL" id="OOIL02006839">
    <property type="protein sequence ID" value="VFR02652.1"/>
    <property type="molecule type" value="Genomic_DNA"/>
</dbReference>